<dbReference type="InterPro" id="IPR050767">
    <property type="entry name" value="Sel1_AlgK"/>
</dbReference>
<dbReference type="Proteomes" id="UP000184533">
    <property type="component" value="Unassembled WGS sequence"/>
</dbReference>
<dbReference type="RefSeq" id="WP_046134757.1">
    <property type="nucleotide sequence ID" value="NZ_FQVC01000007.1"/>
</dbReference>
<accession>A0A0F5LS00</accession>
<evidence type="ECO:0000313" key="3">
    <source>
        <dbReference type="EMBL" id="KKB85056.1"/>
    </source>
</evidence>
<keyword evidence="5" id="KW-1185">Reference proteome</keyword>
<dbReference type="InterPro" id="IPR036365">
    <property type="entry name" value="PGBD-like_sf"/>
</dbReference>
<dbReference type="Pfam" id="PF08238">
    <property type="entry name" value="Sel1"/>
    <property type="match status" value="4"/>
</dbReference>
<dbReference type="InterPro" id="IPR036366">
    <property type="entry name" value="PGBDSf"/>
</dbReference>
<dbReference type="Pfam" id="PF01471">
    <property type="entry name" value="PG_binding_1"/>
    <property type="match status" value="1"/>
</dbReference>
<reference evidence="4 6" key="2">
    <citation type="submission" date="2016-11" db="EMBL/GenBank/DDBJ databases">
        <authorList>
            <person name="Jaros S."/>
            <person name="Januszkiewicz K."/>
            <person name="Wedrychowicz H."/>
        </authorList>
    </citation>
    <scope>NUCLEOTIDE SEQUENCE [LARGE SCALE GENOMIC DNA]</scope>
    <source>
        <strain evidence="4 6">DSM 17137</strain>
    </source>
</reference>
<dbReference type="PANTHER" id="PTHR11102">
    <property type="entry name" value="SEL-1-LIKE PROTEIN"/>
    <property type="match status" value="1"/>
</dbReference>
<evidence type="ECO:0000259" key="2">
    <source>
        <dbReference type="Pfam" id="PF01471"/>
    </source>
</evidence>
<evidence type="ECO:0000256" key="1">
    <source>
        <dbReference type="SAM" id="MobiDB-lite"/>
    </source>
</evidence>
<feature type="region of interest" description="Disordered" evidence="1">
    <location>
        <begin position="815"/>
        <end position="835"/>
    </location>
</feature>
<evidence type="ECO:0000313" key="5">
    <source>
        <dbReference type="Proteomes" id="UP000033608"/>
    </source>
</evidence>
<dbReference type="SMART" id="SM00671">
    <property type="entry name" value="SEL1"/>
    <property type="match status" value="4"/>
</dbReference>
<dbReference type="EMBL" id="LAJF01000061">
    <property type="protein sequence ID" value="KKB85056.1"/>
    <property type="molecule type" value="Genomic_DNA"/>
</dbReference>
<dbReference type="SUPFAM" id="SSF81901">
    <property type="entry name" value="HCP-like"/>
    <property type="match status" value="1"/>
</dbReference>
<organism evidence="3 5">
    <name type="scientific">Devosia limi DSM 17137</name>
    <dbReference type="NCBI Taxonomy" id="1121477"/>
    <lineage>
        <taxon>Bacteria</taxon>
        <taxon>Pseudomonadati</taxon>
        <taxon>Pseudomonadota</taxon>
        <taxon>Alphaproteobacteria</taxon>
        <taxon>Hyphomicrobiales</taxon>
        <taxon>Devosiaceae</taxon>
        <taxon>Devosia</taxon>
    </lineage>
</organism>
<dbReference type="EMBL" id="FQVC01000007">
    <property type="protein sequence ID" value="SHF38952.1"/>
    <property type="molecule type" value="Genomic_DNA"/>
</dbReference>
<dbReference type="PATRIC" id="fig|1121477.3.peg.2650"/>
<dbReference type="InterPro" id="IPR002477">
    <property type="entry name" value="Peptidoglycan-bd-like"/>
</dbReference>
<dbReference type="InterPro" id="IPR011990">
    <property type="entry name" value="TPR-like_helical_dom_sf"/>
</dbReference>
<name>A0A0F5LS00_9HYPH</name>
<feature type="region of interest" description="Disordered" evidence="1">
    <location>
        <begin position="490"/>
        <end position="509"/>
    </location>
</feature>
<evidence type="ECO:0000313" key="6">
    <source>
        <dbReference type="Proteomes" id="UP000184533"/>
    </source>
</evidence>
<dbReference type="STRING" id="1121477.SAMN02745223_02484"/>
<evidence type="ECO:0000313" key="4">
    <source>
        <dbReference type="EMBL" id="SHF38952.1"/>
    </source>
</evidence>
<dbReference type="Gene3D" id="1.25.40.10">
    <property type="entry name" value="Tetratricopeptide repeat domain"/>
    <property type="match status" value="2"/>
</dbReference>
<dbReference type="PANTHER" id="PTHR11102:SF160">
    <property type="entry name" value="ERAD-ASSOCIATED E3 UBIQUITIN-PROTEIN LIGASE COMPONENT HRD3"/>
    <property type="match status" value="1"/>
</dbReference>
<protein>
    <submittedName>
        <fullName evidence="4">Sel1 repeat-containing protein</fullName>
    </submittedName>
</protein>
<dbReference type="SUPFAM" id="SSF47090">
    <property type="entry name" value="PGBD-like"/>
    <property type="match status" value="1"/>
</dbReference>
<dbReference type="OrthoDB" id="5295703at2"/>
<gene>
    <name evidence="4" type="ORF">SAMN02745223_02484</name>
    <name evidence="3" type="ORF">VW29_07800</name>
</gene>
<feature type="domain" description="Peptidoglycan binding-like" evidence="2">
    <location>
        <begin position="1095"/>
        <end position="1149"/>
    </location>
</feature>
<feature type="region of interest" description="Disordered" evidence="1">
    <location>
        <begin position="594"/>
        <end position="626"/>
    </location>
</feature>
<dbReference type="InterPro" id="IPR006597">
    <property type="entry name" value="Sel1-like"/>
</dbReference>
<feature type="compositionally biased region" description="Polar residues" evidence="1">
    <location>
        <begin position="815"/>
        <end position="827"/>
    </location>
</feature>
<sequence length="1154" mass="122406">MARAFPLSDNAELALDPQPGEWQALRGELVALLDQVEGRYAPPERVDPAYEGLAARVRNLRDQVVRPEPAVRRREALRTVKRAVDRFSERDEALTAGETDSLASAIAEIRSRQFSTPAAALGRRPVDSPEFRDLAALVGGLSGRLEQLEGELKQQRASNGSVREVASQVEQLTHVVELLAGAVGETGQVKRLEAQIAGLAQLIGDAPKVDLSAINTRLDDVSATVGKLAELQAQQMEREIVRADRSEAQDGDELLAPAMHAIEKSVRNVYDRIDAIEKSVSLSANEFEQLTSEMASFTQAMRDRDAAPDALVAKIDALTADIGRFEGANGDVAGLKDDISALRDVLTAGMEPRFNRIESQIEALSEQLATPRAEGASKQIETQLKLLMTRMDETGAQLDGLARLYGQDEPSVKPDFEALAQMVAEKTSTAFSSKAPAVAMVSDSSMAALETRMTALFNTAGKDTAERLARLETALNDRQNRTDAAKAEIARAEPGKAELPRPKLPPIPTEAPVEEADEQRSALDAMLAALSNNKGDAMPANPADDAPLIDPGFKDNGPIQVAMEAKTAPSQPLPEATPSVASVAEPVVEPPAPAITAKPAFDPASVVRPPRPQSSLTDGLDPFAPEAQANAEPATAEPMVNQNSTSTFVAAARRAQRAKQENEGASVGASANSLISRALARVMPTQPAPATDEMAEAPAKPAREPKEPRATKAPKVDAVAPEPFGLQDQDVVQTASFLTRYRRPLLLAATLAAVSMLALNLVLQRTAPSRADVEPASAAATAPAMVPMSAEPMATDDSAALVSPTPRVIEMVDNTATGSINPPTAMSFSKRPEMTPMPDSLTAATGSEMSALDAPTLQAPTPGGGAIAEAFELPPEALGPLELRQAAANGEARAQFEIAAIYSEGRAVPQDFAAAATWYERAAAQGFVPAQYRLGNLYEVGSGVDKDIEIAKLWYQRGAEAGNRMAMHNLAALYAGGELGEQQFETAAQWFEQAAALGMTDSQFNLGMLYARGLGVKQNLEQSYLWFALAARNGDVDAGKARDDIVRSLSAETVKTLDETIAAWKADPIELAANFAPIGTWSPSFDPGEVIASKPVVSKVQEALTKLGYDIGTPDGMAGPKTAEAIKAFERGTGMSESGLVNPRLLAVLGSQPV</sequence>
<feature type="region of interest" description="Disordered" evidence="1">
    <location>
        <begin position="686"/>
        <end position="714"/>
    </location>
</feature>
<reference evidence="3 5" key="1">
    <citation type="submission" date="2015-03" db="EMBL/GenBank/DDBJ databases">
        <authorList>
            <person name="Hassan Y.I."/>
            <person name="Lepp D."/>
            <person name="Zhou T."/>
        </authorList>
    </citation>
    <scope>NUCLEOTIDE SEQUENCE [LARGE SCALE GENOMIC DNA]</scope>
    <source>
        <strain evidence="3 5">DSM 17137</strain>
    </source>
</reference>
<proteinExistence type="predicted"/>
<feature type="compositionally biased region" description="Basic and acidic residues" evidence="1">
    <location>
        <begin position="701"/>
        <end position="710"/>
    </location>
</feature>
<dbReference type="Proteomes" id="UP000033608">
    <property type="component" value="Unassembled WGS sequence"/>
</dbReference>
<feature type="compositionally biased region" description="Basic and acidic residues" evidence="1">
    <location>
        <begin position="490"/>
        <end position="501"/>
    </location>
</feature>
<dbReference type="Gene3D" id="1.10.101.10">
    <property type="entry name" value="PGBD-like superfamily/PGBD"/>
    <property type="match status" value="1"/>
</dbReference>
<dbReference type="AlphaFoldDB" id="A0A0F5LS00"/>